<sequence length="38" mass="4607">MYCNNEEQFPSQQNDTRTTETVGIQITRRKIEYLEQQN</sequence>
<proteinExistence type="predicted"/>
<reference evidence="2" key="1">
    <citation type="submission" date="2014-09" db="EMBL/GenBank/DDBJ databases">
        <authorList>
            <person name="Magalhaes I.L.F."/>
            <person name="Oliveira U."/>
            <person name="Santos F.R."/>
            <person name="Vidigal T.H.D.A."/>
            <person name="Brescovit A.D."/>
            <person name="Santos A.J."/>
        </authorList>
    </citation>
    <scope>NUCLEOTIDE SEQUENCE</scope>
    <source>
        <tissue evidence="2">Shoot tissue taken approximately 20 cm above the soil surface</tissue>
    </source>
</reference>
<organism evidence="2">
    <name type="scientific">Arundo donax</name>
    <name type="common">Giant reed</name>
    <name type="synonym">Donax arundinaceus</name>
    <dbReference type="NCBI Taxonomy" id="35708"/>
    <lineage>
        <taxon>Eukaryota</taxon>
        <taxon>Viridiplantae</taxon>
        <taxon>Streptophyta</taxon>
        <taxon>Embryophyta</taxon>
        <taxon>Tracheophyta</taxon>
        <taxon>Spermatophyta</taxon>
        <taxon>Magnoliopsida</taxon>
        <taxon>Liliopsida</taxon>
        <taxon>Poales</taxon>
        <taxon>Poaceae</taxon>
        <taxon>PACMAD clade</taxon>
        <taxon>Arundinoideae</taxon>
        <taxon>Arundineae</taxon>
        <taxon>Arundo</taxon>
    </lineage>
</organism>
<dbReference type="AlphaFoldDB" id="A0A0A8YKX7"/>
<evidence type="ECO:0000313" key="2">
    <source>
        <dbReference type="EMBL" id="JAD23087.1"/>
    </source>
</evidence>
<protein>
    <submittedName>
        <fullName evidence="2">Uncharacterized protein</fullName>
    </submittedName>
</protein>
<evidence type="ECO:0000256" key="1">
    <source>
        <dbReference type="SAM" id="MobiDB-lite"/>
    </source>
</evidence>
<accession>A0A0A8YKX7</accession>
<reference evidence="2" key="2">
    <citation type="journal article" date="2015" name="Data Brief">
        <title>Shoot transcriptome of the giant reed, Arundo donax.</title>
        <authorList>
            <person name="Barrero R.A."/>
            <person name="Guerrero F.D."/>
            <person name="Moolhuijzen P."/>
            <person name="Goolsby J.A."/>
            <person name="Tidwell J."/>
            <person name="Bellgard S.E."/>
            <person name="Bellgard M.I."/>
        </authorList>
    </citation>
    <scope>NUCLEOTIDE SEQUENCE</scope>
    <source>
        <tissue evidence="2">Shoot tissue taken approximately 20 cm above the soil surface</tissue>
    </source>
</reference>
<feature type="region of interest" description="Disordered" evidence="1">
    <location>
        <begin position="1"/>
        <end position="21"/>
    </location>
</feature>
<dbReference type="EMBL" id="GBRH01274808">
    <property type="protein sequence ID" value="JAD23087.1"/>
    <property type="molecule type" value="Transcribed_RNA"/>
</dbReference>
<name>A0A0A8YKX7_ARUDO</name>